<evidence type="ECO:0008006" key="3">
    <source>
        <dbReference type="Google" id="ProtNLM"/>
    </source>
</evidence>
<gene>
    <name evidence="1" type="ORF">KP78_10580</name>
</gene>
<dbReference type="PATRIC" id="fig|889306.3.peg.1062"/>
<dbReference type="STRING" id="889306.KP78_10580"/>
<proteinExistence type="predicted"/>
<evidence type="ECO:0000313" key="2">
    <source>
        <dbReference type="Proteomes" id="UP000031938"/>
    </source>
</evidence>
<organism evidence="1 2">
    <name type="scientific">Jeotgalibacillus soli</name>
    <dbReference type="NCBI Taxonomy" id="889306"/>
    <lineage>
        <taxon>Bacteria</taxon>
        <taxon>Bacillati</taxon>
        <taxon>Bacillota</taxon>
        <taxon>Bacilli</taxon>
        <taxon>Bacillales</taxon>
        <taxon>Caryophanaceae</taxon>
        <taxon>Jeotgalibacillus</taxon>
    </lineage>
</organism>
<comment type="caution">
    <text evidence="1">The sequence shown here is derived from an EMBL/GenBank/DDBJ whole genome shotgun (WGS) entry which is preliminary data.</text>
</comment>
<dbReference type="Pfam" id="PF08713">
    <property type="entry name" value="DNA_alkylation"/>
    <property type="match status" value="1"/>
</dbReference>
<dbReference type="OrthoDB" id="9797162at2"/>
<keyword evidence="2" id="KW-1185">Reference proteome</keyword>
<evidence type="ECO:0000313" key="1">
    <source>
        <dbReference type="EMBL" id="KIL49590.1"/>
    </source>
</evidence>
<dbReference type="Gene3D" id="1.25.40.290">
    <property type="entry name" value="ARM repeat domains"/>
    <property type="match status" value="1"/>
</dbReference>
<sequence length="360" mass="41669">MASPLKELFNEHMLRGFSEAVQKEYPVFQTEAFIAQVLNDEWEQKELKERMRHVTITLRPFLPSKYNEMIDLLCKITPHFSGLAYLFLPDIVEVFGLDEDWDVSMEAFACLTHACSAEFAVRPFIERDPERMMKQMHQWTMHESEHVRRLASEGCRPRLPWGQALKSFQKEASSILPILEALKEDPSLYVRRSVANNLNDISKDHPAVVKEIAAKWYGRHEETDWIIRHAVRGLLRKADPEILALFGYYGEASVDVTLSLDRSQLRIGENLTFQFTISRQALNGKLRIEFAVDYVKANGKTSKKLFKITDTFLKEGTRTFERKLSFRNLTTRVHYPGEHRLSIVINGVEKASALFMLTSE</sequence>
<dbReference type="Proteomes" id="UP000031938">
    <property type="component" value="Unassembled WGS sequence"/>
</dbReference>
<dbReference type="RefSeq" id="WP_041086820.1">
    <property type="nucleotide sequence ID" value="NZ_JXRP01000009.1"/>
</dbReference>
<dbReference type="InterPro" id="IPR016024">
    <property type="entry name" value="ARM-type_fold"/>
</dbReference>
<accession>A0A0C2RHF2</accession>
<dbReference type="EMBL" id="JXRP01000009">
    <property type="protein sequence ID" value="KIL49590.1"/>
    <property type="molecule type" value="Genomic_DNA"/>
</dbReference>
<dbReference type="AlphaFoldDB" id="A0A0C2RHF2"/>
<protein>
    <recommendedName>
        <fullName evidence="3">DNA alkylation repair protein</fullName>
    </recommendedName>
</protein>
<dbReference type="SUPFAM" id="SSF48371">
    <property type="entry name" value="ARM repeat"/>
    <property type="match status" value="1"/>
</dbReference>
<name>A0A0C2RHF2_9BACL</name>
<reference evidence="1 2" key="1">
    <citation type="submission" date="2015-01" db="EMBL/GenBank/DDBJ databases">
        <title>Genome sequencing of Jeotgalibacillus soli.</title>
        <authorList>
            <person name="Goh K.M."/>
            <person name="Chan K.-G."/>
            <person name="Yaakop A.S."/>
            <person name="Ee R."/>
            <person name="Gan H.M."/>
            <person name="Chan C.S."/>
        </authorList>
    </citation>
    <scope>NUCLEOTIDE SEQUENCE [LARGE SCALE GENOMIC DNA]</scope>
    <source>
        <strain evidence="1 2">P9</strain>
    </source>
</reference>
<dbReference type="InterPro" id="IPR014825">
    <property type="entry name" value="DNA_alkylation"/>
</dbReference>